<dbReference type="Proteomes" id="UP000052232">
    <property type="component" value="Unassembled WGS sequence"/>
</dbReference>
<keyword evidence="10" id="KW-1185">Reference proteome</keyword>
<comment type="caution">
    <text evidence="9">The sequence shown here is derived from an EMBL/GenBank/DDBJ whole genome shotgun (WGS) entry which is preliminary data.</text>
</comment>
<accession>A0A0J7XQZ4</accession>
<reference evidence="9 10" key="1">
    <citation type="journal article" date="2015" name="G3 (Bethesda)">
        <title>Insights into Ongoing Evolution of the Hexachlorocyclohexane Catabolic Pathway from Comparative Genomics of Ten Sphingomonadaceae Strains.</title>
        <authorList>
            <person name="Pearce S.L."/>
            <person name="Oakeshott J.G."/>
            <person name="Pandey G."/>
        </authorList>
    </citation>
    <scope>NUCLEOTIDE SEQUENCE [LARGE SCALE GENOMIC DNA]</scope>
    <source>
        <strain evidence="9 10">LL01</strain>
    </source>
</reference>
<organism evidence="9 10">
    <name type="scientific">Sphingobium cupriresistens LL01</name>
    <dbReference type="NCBI Taxonomy" id="1420583"/>
    <lineage>
        <taxon>Bacteria</taxon>
        <taxon>Pseudomonadati</taxon>
        <taxon>Pseudomonadota</taxon>
        <taxon>Alphaproteobacteria</taxon>
        <taxon>Sphingomonadales</taxon>
        <taxon>Sphingomonadaceae</taxon>
        <taxon>Sphingobium</taxon>
    </lineage>
</organism>
<dbReference type="PATRIC" id="fig|1420583.3.peg.3351"/>
<dbReference type="EMBL" id="JACT01000004">
    <property type="protein sequence ID" value="KMS54044.1"/>
    <property type="molecule type" value="Genomic_DNA"/>
</dbReference>
<comment type="similarity">
    <text evidence="2">Belongs to the acyltransferase 3 family.</text>
</comment>
<feature type="transmembrane region" description="Helical" evidence="7">
    <location>
        <begin position="33"/>
        <end position="54"/>
    </location>
</feature>
<dbReference type="Pfam" id="PF01757">
    <property type="entry name" value="Acyl_transf_3"/>
    <property type="match status" value="1"/>
</dbReference>
<dbReference type="STRING" id="1420583.V473_17715"/>
<keyword evidence="3" id="KW-1003">Cell membrane</keyword>
<keyword evidence="6 7" id="KW-0472">Membrane</keyword>
<evidence type="ECO:0000256" key="4">
    <source>
        <dbReference type="ARBA" id="ARBA00022692"/>
    </source>
</evidence>
<feature type="domain" description="Acyltransferase 3" evidence="8">
    <location>
        <begin position="5"/>
        <end position="270"/>
    </location>
</feature>
<feature type="transmembrane region" description="Helical" evidence="7">
    <location>
        <begin position="187"/>
        <end position="205"/>
    </location>
</feature>
<dbReference type="PANTHER" id="PTHR40074:SF2">
    <property type="entry name" value="O-ACETYLTRANSFERASE WECH"/>
    <property type="match status" value="1"/>
</dbReference>
<evidence type="ECO:0000256" key="5">
    <source>
        <dbReference type="ARBA" id="ARBA00022989"/>
    </source>
</evidence>
<dbReference type="InterPro" id="IPR002656">
    <property type="entry name" value="Acyl_transf_3_dom"/>
</dbReference>
<name>A0A0J7XQZ4_9SPHN</name>
<comment type="subcellular location">
    <subcellularLocation>
        <location evidence="1">Cell membrane</location>
        <topology evidence="1">Multi-pass membrane protein</topology>
    </subcellularLocation>
</comment>
<evidence type="ECO:0000256" key="7">
    <source>
        <dbReference type="SAM" id="Phobius"/>
    </source>
</evidence>
<evidence type="ECO:0000256" key="3">
    <source>
        <dbReference type="ARBA" id="ARBA00022475"/>
    </source>
</evidence>
<dbReference type="GO" id="GO:0009246">
    <property type="term" value="P:enterobacterial common antigen biosynthetic process"/>
    <property type="evidence" value="ECO:0007669"/>
    <property type="project" value="TreeGrafter"/>
</dbReference>
<keyword evidence="4 7" id="KW-0812">Transmembrane</keyword>
<feature type="transmembrane region" description="Helical" evidence="7">
    <location>
        <begin position="211"/>
        <end position="229"/>
    </location>
</feature>
<dbReference type="GO" id="GO:0016413">
    <property type="term" value="F:O-acetyltransferase activity"/>
    <property type="evidence" value="ECO:0007669"/>
    <property type="project" value="TreeGrafter"/>
</dbReference>
<dbReference type="RefSeq" id="WP_066607543.1">
    <property type="nucleotide sequence ID" value="NZ_KQ130435.1"/>
</dbReference>
<dbReference type="AlphaFoldDB" id="A0A0J7XQZ4"/>
<keyword evidence="5 7" id="KW-1133">Transmembrane helix</keyword>
<feature type="transmembrane region" description="Helical" evidence="7">
    <location>
        <begin position="130"/>
        <end position="149"/>
    </location>
</feature>
<evidence type="ECO:0000256" key="1">
    <source>
        <dbReference type="ARBA" id="ARBA00004651"/>
    </source>
</evidence>
<feature type="transmembrane region" description="Helical" evidence="7">
    <location>
        <begin position="107"/>
        <end position="125"/>
    </location>
</feature>
<evidence type="ECO:0000313" key="9">
    <source>
        <dbReference type="EMBL" id="KMS54044.1"/>
    </source>
</evidence>
<evidence type="ECO:0000256" key="2">
    <source>
        <dbReference type="ARBA" id="ARBA00007400"/>
    </source>
</evidence>
<evidence type="ECO:0000313" key="10">
    <source>
        <dbReference type="Proteomes" id="UP000052232"/>
    </source>
</evidence>
<dbReference type="GO" id="GO:0005886">
    <property type="term" value="C:plasma membrane"/>
    <property type="evidence" value="ECO:0007669"/>
    <property type="project" value="UniProtKB-SubCell"/>
</dbReference>
<feature type="transmembrane region" description="Helical" evidence="7">
    <location>
        <begin position="75"/>
        <end position="95"/>
    </location>
</feature>
<evidence type="ECO:0000256" key="6">
    <source>
        <dbReference type="ARBA" id="ARBA00023136"/>
    </source>
</evidence>
<proteinExistence type="inferred from homology"/>
<keyword evidence="9" id="KW-0808">Transferase</keyword>
<evidence type="ECO:0000259" key="8">
    <source>
        <dbReference type="Pfam" id="PF01757"/>
    </source>
</evidence>
<dbReference type="PANTHER" id="PTHR40074">
    <property type="entry name" value="O-ACETYLTRANSFERASE WECH"/>
    <property type="match status" value="1"/>
</dbReference>
<sequence>MGKNPSIDLLKGVLILLVMAGHAMELAHQQHPALWIGAGFRMPLMIGISGYLLNVTRTRTEQTGVLLGRYGERMLLPWLVASIIYLLVSGGSVSWTAPLDLLLRPPFHLWYVPVLFFLILMTRLLPLPPLLLLAIGAPISLATMYGFGLDHGPVGVSLLSPDSRFLRFPVYFFFGMLMAERGLPTRYLGVALLVMALGLVWWAGQQGSGNGLAYVPARLMMCLGLIALLPRLSALRLSFAPLNRVGRDSLFFYLWHPLVMGVALASGARATATLALSILILLFASRLLAPSALIRRLVGSAPPSRAVIVAQPAPDAAPQPA</sequence>
<feature type="transmembrane region" description="Helical" evidence="7">
    <location>
        <begin position="274"/>
        <end position="294"/>
    </location>
</feature>
<protein>
    <submittedName>
        <fullName evidence="9">Acetyltransferase</fullName>
    </submittedName>
</protein>
<gene>
    <name evidence="9" type="ORF">V473_17715</name>
</gene>